<dbReference type="Proteomes" id="UP000321250">
    <property type="component" value="Unassembled WGS sequence"/>
</dbReference>
<dbReference type="OrthoDB" id="7511047at2"/>
<keyword evidence="3" id="KW-1185">Reference proteome</keyword>
<reference evidence="2 3" key="1">
    <citation type="journal article" date="2013" name="Antonie Van Leeuwenhoek">
        <title>Sphingomonas ginsenosidivorax sp. nov., with the ability to transform ginsenosides.</title>
        <authorList>
            <person name="Jin X.F."/>
            <person name="Kim J.K."/>
            <person name="Liu Q.M."/>
            <person name="Kang M.S."/>
            <person name="He D."/>
            <person name="Jin F.X."/>
            <person name="Kim S.C."/>
            <person name="Im W.T."/>
        </authorList>
    </citation>
    <scope>NUCLEOTIDE SEQUENCE [LARGE SCALE GENOMIC DNA]</scope>
    <source>
        <strain evidence="2 3">KHI67</strain>
    </source>
</reference>
<comment type="caution">
    <text evidence="2">The sequence shown here is derived from an EMBL/GenBank/DDBJ whole genome shotgun (WGS) entry which is preliminary data.</text>
</comment>
<evidence type="ECO:0000256" key="1">
    <source>
        <dbReference type="SAM" id="SignalP"/>
    </source>
</evidence>
<sequence>MMIKPIALAALLALSAGADAQTRSGGLAGLLGGALPNVASASAGNAAGLLGYCVKNNVLSGANAATVLGNLTGKPGVATSDGFAAGQAGTLETGRGSALSLDALKGQAKTKICDLVLKRAKSFL</sequence>
<evidence type="ECO:0000313" key="2">
    <source>
        <dbReference type="EMBL" id="TXC72988.1"/>
    </source>
</evidence>
<protein>
    <submittedName>
        <fullName evidence="2">DUF2501 domain-containing protein</fullName>
    </submittedName>
</protein>
<dbReference type="AlphaFoldDB" id="A0A5C6UQ32"/>
<keyword evidence="1" id="KW-0732">Signal</keyword>
<dbReference type="EMBL" id="VOQR01000001">
    <property type="protein sequence ID" value="TXC72988.1"/>
    <property type="molecule type" value="Genomic_DNA"/>
</dbReference>
<feature type="chain" id="PRO_5022733072" evidence="1">
    <location>
        <begin position="21"/>
        <end position="124"/>
    </location>
</feature>
<dbReference type="Pfam" id="PF10696">
    <property type="entry name" value="DUF2501"/>
    <property type="match status" value="1"/>
</dbReference>
<dbReference type="InterPro" id="IPR019637">
    <property type="entry name" value="DUF2501"/>
</dbReference>
<accession>A0A5C6UQ32</accession>
<name>A0A5C6UQ32_9SPHN</name>
<evidence type="ECO:0000313" key="3">
    <source>
        <dbReference type="Proteomes" id="UP000321250"/>
    </source>
</evidence>
<organism evidence="2 3">
    <name type="scientific">Sphingomonas ginsenosidivorax</name>
    <dbReference type="NCBI Taxonomy" id="862135"/>
    <lineage>
        <taxon>Bacteria</taxon>
        <taxon>Pseudomonadati</taxon>
        <taxon>Pseudomonadota</taxon>
        <taxon>Alphaproteobacteria</taxon>
        <taxon>Sphingomonadales</taxon>
        <taxon>Sphingomonadaceae</taxon>
        <taxon>Sphingomonas</taxon>
    </lineage>
</organism>
<gene>
    <name evidence="2" type="ORF">FSB78_16195</name>
</gene>
<feature type="signal peptide" evidence="1">
    <location>
        <begin position="1"/>
        <end position="20"/>
    </location>
</feature>
<proteinExistence type="predicted"/>